<comment type="cofactor">
    <cofactor evidence="1 12">
        <name>FAD</name>
        <dbReference type="ChEBI" id="CHEBI:57692"/>
    </cofactor>
</comment>
<keyword evidence="5" id="KW-0813">Transport</keyword>
<accession>G0EGB1</accession>
<dbReference type="InParanoid" id="G0EGB1"/>
<evidence type="ECO:0000256" key="11">
    <source>
        <dbReference type="PIRSR" id="PIRSR000171-1"/>
    </source>
</evidence>
<dbReference type="PRINTS" id="PR00411">
    <property type="entry name" value="PNDRDTASEI"/>
</dbReference>
<dbReference type="PRINTS" id="PR00368">
    <property type="entry name" value="FADPNR"/>
</dbReference>
<dbReference type="GO" id="GO:0022900">
    <property type="term" value="P:electron transport chain"/>
    <property type="evidence" value="ECO:0007669"/>
    <property type="project" value="InterPro"/>
</dbReference>
<feature type="domain" description="FAD-dependent oxidoreductase 2 FAD-binding" evidence="13">
    <location>
        <begin position="13"/>
        <end position="391"/>
    </location>
</feature>
<evidence type="ECO:0000313" key="16">
    <source>
        <dbReference type="Proteomes" id="UP000001037"/>
    </source>
</evidence>
<dbReference type="Gene3D" id="1.20.58.100">
    <property type="entry name" value="Fumarate reductase/succinate dehydrogenase flavoprotein-like, C-terminal domain"/>
    <property type="match status" value="1"/>
</dbReference>
<evidence type="ECO:0000256" key="10">
    <source>
        <dbReference type="ARBA" id="ARBA00023136"/>
    </source>
</evidence>
<dbReference type="FunFam" id="3.90.700.10:FF:000001">
    <property type="entry name" value="Mitochondrial succinate dehydrogenase flavoprotein subunit"/>
    <property type="match status" value="1"/>
</dbReference>
<dbReference type="InterPro" id="IPR015939">
    <property type="entry name" value="Fum_Rdtase/Succ_DH_flav-like_C"/>
</dbReference>
<evidence type="ECO:0000313" key="15">
    <source>
        <dbReference type="EMBL" id="AEM39136.1"/>
    </source>
</evidence>
<dbReference type="PROSITE" id="PS00504">
    <property type="entry name" value="FRD_SDH_FAD_BINDING"/>
    <property type="match status" value="1"/>
</dbReference>
<dbReference type="Proteomes" id="UP000001037">
    <property type="component" value="Chromosome"/>
</dbReference>
<evidence type="ECO:0000256" key="12">
    <source>
        <dbReference type="PIRSR" id="PIRSR630664-51"/>
    </source>
</evidence>
<feature type="binding site" evidence="12">
    <location>
        <begin position="18"/>
        <end position="23"/>
    </location>
    <ligand>
        <name>FAD</name>
        <dbReference type="ChEBI" id="CHEBI:57692"/>
    </ligand>
</feature>
<evidence type="ECO:0000256" key="6">
    <source>
        <dbReference type="ARBA" id="ARBA00022630"/>
    </source>
</evidence>
<dbReference type="AlphaFoldDB" id="G0EGB1"/>
<feature type="binding site" evidence="12">
    <location>
        <position position="385"/>
    </location>
    <ligand>
        <name>substrate</name>
    </ligand>
</feature>
<dbReference type="Gene3D" id="3.90.700.10">
    <property type="entry name" value="Succinate dehydrogenase/fumarate reductase flavoprotein, catalytic domain"/>
    <property type="match status" value="1"/>
</dbReference>
<evidence type="ECO:0000256" key="7">
    <source>
        <dbReference type="ARBA" id="ARBA00022827"/>
    </source>
</evidence>
<feature type="binding site" evidence="12">
    <location>
        <position position="252"/>
    </location>
    <ligand>
        <name>substrate</name>
    </ligand>
</feature>
<feature type="binding site" evidence="12">
    <location>
        <position position="349"/>
    </location>
    <ligand>
        <name>substrate</name>
    </ligand>
</feature>
<dbReference type="GO" id="GO:0005886">
    <property type="term" value="C:plasma membrane"/>
    <property type="evidence" value="ECO:0007669"/>
    <property type="project" value="TreeGrafter"/>
</dbReference>
<dbReference type="STRING" id="694429.Pyrfu_1277"/>
<dbReference type="FunCoup" id="G0EGB1">
    <property type="interactions" value="122"/>
</dbReference>
<feature type="binding site" evidence="12">
    <location>
        <begin position="390"/>
        <end position="391"/>
    </location>
    <ligand>
        <name>FAD</name>
        <dbReference type="ChEBI" id="CHEBI:57692"/>
    </ligand>
</feature>
<dbReference type="InterPro" id="IPR030664">
    <property type="entry name" value="SdhA/FrdA/AprA"/>
</dbReference>
<feature type="binding site" evidence="12">
    <location>
        <position position="219"/>
    </location>
    <ligand>
        <name>FAD</name>
        <dbReference type="ChEBI" id="CHEBI:57692"/>
    </ligand>
</feature>
<dbReference type="InterPro" id="IPR003952">
    <property type="entry name" value="FRD_SDH_FAD_BS"/>
</dbReference>
<feature type="binding site" evidence="12">
    <location>
        <position position="374"/>
    </location>
    <ligand>
        <name>FAD</name>
        <dbReference type="ChEBI" id="CHEBI:57692"/>
    </ligand>
</feature>
<feature type="binding site" evidence="12">
    <location>
        <begin position="41"/>
        <end position="56"/>
    </location>
    <ligand>
        <name>FAD</name>
        <dbReference type="ChEBI" id="CHEBI:57692"/>
    </ligand>
</feature>
<dbReference type="PANTHER" id="PTHR11632:SF51">
    <property type="entry name" value="SUCCINATE DEHYDROGENASE [UBIQUINONE] FLAVOPROTEIN SUBUNIT, MITOCHONDRIAL"/>
    <property type="match status" value="1"/>
</dbReference>
<dbReference type="GO" id="GO:0009061">
    <property type="term" value="P:anaerobic respiration"/>
    <property type="evidence" value="ECO:0007669"/>
    <property type="project" value="TreeGrafter"/>
</dbReference>
<evidence type="ECO:0000256" key="9">
    <source>
        <dbReference type="ARBA" id="ARBA00023002"/>
    </source>
</evidence>
<dbReference type="KEGG" id="pfm:Pyrfu_1277"/>
<dbReference type="InterPro" id="IPR027477">
    <property type="entry name" value="Succ_DH/fumarate_Rdtase_cat_sf"/>
</dbReference>
<dbReference type="GO" id="GO:0050660">
    <property type="term" value="F:flavin adenine dinucleotide binding"/>
    <property type="evidence" value="ECO:0007669"/>
    <property type="project" value="InterPro"/>
</dbReference>
<dbReference type="NCBIfam" id="TIGR01812">
    <property type="entry name" value="sdhA_frdA_Gneg"/>
    <property type="match status" value="1"/>
</dbReference>
<keyword evidence="7 12" id="KW-0274">FAD</keyword>
<dbReference type="SUPFAM" id="SSF46977">
    <property type="entry name" value="Succinate dehydrogenase/fumarate reductase flavoprotein C-terminal domain"/>
    <property type="match status" value="1"/>
</dbReference>
<keyword evidence="16" id="KW-1185">Reference proteome</keyword>
<evidence type="ECO:0000259" key="14">
    <source>
        <dbReference type="Pfam" id="PF02910"/>
    </source>
</evidence>
<sequence>MSIEGIEKLGVYDVVVVGAGLAGLMAAIHAAQRGVSVLVVSKSHPVRSHTAAAEGGIAAWIPGASDPRDSWLQHAYDTVKGGDFLVDQHAAEILAREAYPTIMLLERWGVLFTRDEEGRIARRPFGGHRYPRTRFVEDKTGMAIMHVVYEQALRLGIDMLDEVFALDVVVWQGRVYGVVAVDLREARPLYIQAKAVVLAAGGAGMIYKHTTNNYFNTGDGYAMALRAGAALKDMEFIQFHPTALYPTDILITEAARGEGGHLINAKGERFMARYAPQWMELAPRDVVARAIATEILEGRGFEGGYVLLDLTHLGEERIRERLPTVREAARRYAGVDPAKEPIPVRPAQHYMMGGVDVDIDGHSPDVTGLFAAGETACISVHGANRLGSNSLLEAAVFGKRAGLAAASYALGRGSGEPPAEAVREPVERLYSLLRRERSGVELGEARRELREVMWVKVGLFREEKGLAEAVSRLTDLYKRVLDGIVVPSRGRGWYDLALAYETLNMVTVGLVVARAALERRESRGAHYRLDYPKRDDENYLKHSLVRLRGDSLEVGWRKVEVRRWEPGERAY</sequence>
<dbReference type="Gene3D" id="3.50.50.60">
    <property type="entry name" value="FAD/NAD(P)-binding domain"/>
    <property type="match status" value="1"/>
</dbReference>
<dbReference type="InterPro" id="IPR036188">
    <property type="entry name" value="FAD/NAD-bd_sf"/>
</dbReference>
<dbReference type="PANTHER" id="PTHR11632">
    <property type="entry name" value="SUCCINATE DEHYDROGENASE 2 FLAVOPROTEIN SUBUNIT"/>
    <property type="match status" value="1"/>
</dbReference>
<keyword evidence="8" id="KW-0249">Electron transport</keyword>
<evidence type="ECO:0000256" key="5">
    <source>
        <dbReference type="ARBA" id="ARBA00022448"/>
    </source>
</evidence>
<dbReference type="Pfam" id="PF02910">
    <property type="entry name" value="Succ_DH_flav_C"/>
    <property type="match status" value="1"/>
</dbReference>
<dbReference type="GO" id="GO:0009055">
    <property type="term" value="F:electron transfer activity"/>
    <property type="evidence" value="ECO:0007669"/>
    <property type="project" value="TreeGrafter"/>
</dbReference>
<dbReference type="SUPFAM" id="SSF56425">
    <property type="entry name" value="Succinate dehydrogenase/fumarate reductase flavoprotein, catalytic domain"/>
    <property type="match status" value="1"/>
</dbReference>
<comment type="similarity">
    <text evidence="3">Belongs to the FAD-dependent oxidoreductase 2 family. FRD/SDH subfamily.</text>
</comment>
<protein>
    <recommendedName>
        <fullName evidence="4">succinate dehydrogenase</fullName>
        <ecNumber evidence="4">1.3.5.1</ecNumber>
    </recommendedName>
</protein>
<dbReference type="EC" id="1.3.5.1" evidence="4"/>
<dbReference type="SUPFAM" id="SSF51905">
    <property type="entry name" value="FAD/NAD(P)-binding domain"/>
    <property type="match status" value="1"/>
</dbReference>
<dbReference type="Pfam" id="PF00890">
    <property type="entry name" value="FAD_binding_2"/>
    <property type="match status" value="1"/>
</dbReference>
<organism evidence="15 16">
    <name type="scientific">Pyrolobus fumarii (strain DSM 11204 / 1A)</name>
    <dbReference type="NCBI Taxonomy" id="694429"/>
    <lineage>
        <taxon>Archaea</taxon>
        <taxon>Thermoproteota</taxon>
        <taxon>Thermoprotei</taxon>
        <taxon>Desulfurococcales</taxon>
        <taxon>Pyrodictiaceae</taxon>
        <taxon>Pyrolobus</taxon>
    </lineage>
</organism>
<evidence type="ECO:0000259" key="13">
    <source>
        <dbReference type="Pfam" id="PF00890"/>
    </source>
</evidence>
<dbReference type="GO" id="GO:0008177">
    <property type="term" value="F:succinate dehydrogenase (quinone) activity"/>
    <property type="evidence" value="ECO:0007669"/>
    <property type="project" value="UniProtKB-EC"/>
</dbReference>
<comment type="subcellular location">
    <subcellularLocation>
        <location evidence="2">Membrane</location>
        <topology evidence="2">Peripheral membrane protein</topology>
    </subcellularLocation>
</comment>
<evidence type="ECO:0000256" key="8">
    <source>
        <dbReference type="ARBA" id="ARBA00022982"/>
    </source>
</evidence>
<dbReference type="InterPro" id="IPR014006">
    <property type="entry name" value="Succ_Dhase_FrdA_Gneg"/>
</dbReference>
<reference evidence="15 16" key="1">
    <citation type="journal article" date="2011" name="Stand. Genomic Sci.">
        <title>Complete genome sequence of the hyperthermophilic chemolithoautotroph Pyrolobus fumarii type strain (1A).</title>
        <authorList>
            <person name="Anderson I."/>
            <person name="Goker M."/>
            <person name="Nolan M."/>
            <person name="Lucas S."/>
            <person name="Hammon N."/>
            <person name="Deshpande S."/>
            <person name="Cheng J.F."/>
            <person name="Tapia R."/>
            <person name="Han C."/>
            <person name="Goodwin L."/>
            <person name="Pitluck S."/>
            <person name="Huntemann M."/>
            <person name="Liolios K."/>
            <person name="Ivanova N."/>
            <person name="Pagani I."/>
            <person name="Mavromatis K."/>
            <person name="Ovchinikova G."/>
            <person name="Pati A."/>
            <person name="Chen A."/>
            <person name="Palaniappan K."/>
            <person name="Land M."/>
            <person name="Hauser L."/>
            <person name="Brambilla E.M."/>
            <person name="Huber H."/>
            <person name="Yasawong M."/>
            <person name="Rohde M."/>
            <person name="Spring S."/>
            <person name="Abt B."/>
            <person name="Sikorski J."/>
            <person name="Wirth R."/>
            <person name="Detter J.C."/>
            <person name="Woyke T."/>
            <person name="Bristow J."/>
            <person name="Eisen J.A."/>
            <person name="Markowitz V."/>
            <person name="Hugenholtz P."/>
            <person name="Kyrpides N.C."/>
            <person name="Klenk H.P."/>
            <person name="Lapidus A."/>
        </authorList>
    </citation>
    <scope>NUCLEOTIDE SEQUENCE [LARGE SCALE GENOMIC DNA]</scope>
    <source>
        <strain evidence="16">DSM 11204 / 1A</strain>
    </source>
</reference>
<dbReference type="Gene3D" id="4.10.80.40">
    <property type="entry name" value="succinate dehydrogenase protein domain"/>
    <property type="match status" value="1"/>
</dbReference>
<feature type="active site" description="Proton acceptor" evidence="11">
    <location>
        <position position="284"/>
    </location>
</feature>
<proteinExistence type="inferred from homology"/>
<feature type="binding site" evidence="12">
    <location>
        <position position="240"/>
    </location>
    <ligand>
        <name>substrate</name>
    </ligand>
</feature>
<evidence type="ECO:0000256" key="1">
    <source>
        <dbReference type="ARBA" id="ARBA00001974"/>
    </source>
</evidence>
<dbReference type="eggNOG" id="arCOG00571">
    <property type="taxonomic scope" value="Archaea"/>
</dbReference>
<gene>
    <name evidence="15" type="ordered locus">Pyrfu_1277</name>
</gene>
<dbReference type="EMBL" id="CP002838">
    <property type="protein sequence ID" value="AEM39136.1"/>
    <property type="molecule type" value="Genomic_DNA"/>
</dbReference>
<evidence type="ECO:0000256" key="3">
    <source>
        <dbReference type="ARBA" id="ARBA00008040"/>
    </source>
</evidence>
<dbReference type="InterPro" id="IPR037099">
    <property type="entry name" value="Fum_R/Succ_DH_flav-like_C_sf"/>
</dbReference>
<keyword evidence="9" id="KW-0560">Oxidoreductase</keyword>
<evidence type="ECO:0000256" key="2">
    <source>
        <dbReference type="ARBA" id="ARBA00004170"/>
    </source>
</evidence>
<feature type="domain" description="Fumarate reductase/succinate dehydrogenase flavoprotein-like C-terminal" evidence="14">
    <location>
        <begin position="446"/>
        <end position="571"/>
    </location>
</feature>
<dbReference type="PIRSF" id="PIRSF000171">
    <property type="entry name" value="SDHA_APRA_LASPO"/>
    <property type="match status" value="1"/>
</dbReference>
<keyword evidence="10" id="KW-0472">Membrane</keyword>
<evidence type="ECO:0000256" key="4">
    <source>
        <dbReference type="ARBA" id="ARBA00012792"/>
    </source>
</evidence>
<dbReference type="InterPro" id="IPR003953">
    <property type="entry name" value="FAD-dep_OxRdtase_2_FAD-bd"/>
</dbReference>
<keyword evidence="6 12" id="KW-0285">Flavoprotein</keyword>
<name>G0EGB1_PYRF1</name>
<dbReference type="HOGENOM" id="CLU_014312_6_2_2"/>